<protein>
    <submittedName>
        <fullName evidence="2">Uncharacterized protein</fullName>
    </submittedName>
</protein>
<feature type="compositionally biased region" description="Basic and acidic residues" evidence="1">
    <location>
        <begin position="125"/>
        <end position="139"/>
    </location>
</feature>
<feature type="compositionally biased region" description="Low complexity" evidence="1">
    <location>
        <begin position="105"/>
        <end position="121"/>
    </location>
</feature>
<evidence type="ECO:0000313" key="3">
    <source>
        <dbReference type="Proteomes" id="UP000199202"/>
    </source>
</evidence>
<gene>
    <name evidence="2" type="ORF">SAMN05421869_10774</name>
</gene>
<reference evidence="2 3" key="1">
    <citation type="submission" date="2016-10" db="EMBL/GenBank/DDBJ databases">
        <authorList>
            <person name="de Groot N.N."/>
        </authorList>
    </citation>
    <scope>NUCLEOTIDE SEQUENCE [LARGE SCALE GENOMIC DNA]</scope>
    <source>
        <strain evidence="2 3">CGMCC 4.6533</strain>
    </source>
</reference>
<dbReference type="EMBL" id="FNDJ01000007">
    <property type="protein sequence ID" value="SDI77556.1"/>
    <property type="molecule type" value="Genomic_DNA"/>
</dbReference>
<evidence type="ECO:0000313" key="2">
    <source>
        <dbReference type="EMBL" id="SDI77556.1"/>
    </source>
</evidence>
<accession>A0A1G8NBU4</accession>
<evidence type="ECO:0000256" key="1">
    <source>
        <dbReference type="SAM" id="MobiDB-lite"/>
    </source>
</evidence>
<dbReference type="SUPFAM" id="SSF50939">
    <property type="entry name" value="Sialidases"/>
    <property type="match status" value="2"/>
</dbReference>
<sequence>MASGPSEPPRRPPDDDDPHREGVPEPQSAEEPRISHSPPGPTDDRARGLPLTSPWGMPPFSAPIPEEPQEPPKGRRPYSSATAEPESPTRRRPRRIVNRPDKLVAGGPAHPEPGSASAEEASGTEEVRAEEAARSEGEVSRSGGDTAPPGEQASGEGDEASRRTAPYRLAFPVRGREEAGPARADTPEQQDEAAGHEDADHRQEVARCEEDERPGELVWHDKLVWRDEPGQSEDPGHGDDPGQGDEPEWRDESAWRDERDERDEGEEAEEAGEDEVRRVGRPPAGRPTRPDLLVATGPSRPQGASGRHHRGPAPAAFRRSSPVHRGSRAVPIVLTLALAVLVAAGVLVWQWTGDDASGLRLAAGTGRSGDELFTVPASGDGTDQKLNDMTSVGRAVVAVGSDTTSPTPRPLFLFSPDGGKTWQLGQVSGASAPTVQRVVGGAGRWLASGDDTASGERGLWTSADGFSWTAVEQAGLAAFRAGDQIHDIARTASGFVAVGRTAGDGGGSGPAAWRSGDGRAWERVETRGLEVREIMAVVAKGDTVVAIGQPAEGEGSRVLRSADGGRTWQATGFQLPEAVPRTGTVAVLPKRFVLVPTRQRTVAGDVRVYCSSTGAEWSQCGSIRGLSGESPGVESLISYPSGVAAITQAGLDKYAVLTTADGSDWDKRTDLDDLRGATLRGFTISDGGTLFAGGDQAASDVDNQLVLMSAPPRGQAARVRLTDIEGLTRIARETNSLAGYDGRYVAVGSASGDAGLWTIKNWQSWKSMSLGGAGRQSLADVAHGEDGWLAVGGTESNVGVTDPLLVTSKDGETWKRVNATGDLTRDAAHVSLETHVVAAGRSGYVLAGETRDQAGSVGAVMWFTPDLRKFARSEKLPQGGSGVRIHDVVASGDGYVAVGGSGAANQESSVVWHSEDGVNWRSRTRVAPPEATSAGLRRVTVYQGKLVAIGSAVTEGSRRAFAAVSDDDGDTWRTAWLPADLAADAYDLAAAEEGLVAVGRHGPPGEGDSAAWTSQDGLSWNRMALTKDRLAGQGAQWLSAVAVSGSEVVALGRSTTYNADHLILWTSSLTANR</sequence>
<feature type="compositionally biased region" description="Basic and acidic residues" evidence="1">
    <location>
        <begin position="8"/>
        <end position="23"/>
    </location>
</feature>
<proteinExistence type="predicted"/>
<dbReference type="InterPro" id="IPR036278">
    <property type="entry name" value="Sialidase_sf"/>
</dbReference>
<dbReference type="Proteomes" id="UP000199202">
    <property type="component" value="Unassembled WGS sequence"/>
</dbReference>
<feature type="compositionally biased region" description="Pro residues" evidence="1">
    <location>
        <begin position="56"/>
        <end position="66"/>
    </location>
</feature>
<feature type="region of interest" description="Disordered" evidence="1">
    <location>
        <begin position="1"/>
        <end position="324"/>
    </location>
</feature>
<dbReference type="AlphaFoldDB" id="A0A1G8NBU4"/>
<feature type="compositionally biased region" description="Acidic residues" evidence="1">
    <location>
        <begin position="260"/>
        <end position="273"/>
    </location>
</feature>
<dbReference type="STRING" id="633440.SAMN05421869_10774"/>
<feature type="compositionally biased region" description="Basic and acidic residues" evidence="1">
    <location>
        <begin position="250"/>
        <end position="259"/>
    </location>
</feature>
<name>A0A1G8NBU4_9ACTN</name>
<dbReference type="SUPFAM" id="SSF110296">
    <property type="entry name" value="Oligoxyloglucan reducing end-specific cellobiohydrolase"/>
    <property type="match status" value="1"/>
</dbReference>
<organism evidence="2 3">
    <name type="scientific">Nonomuraea jiangxiensis</name>
    <dbReference type="NCBI Taxonomy" id="633440"/>
    <lineage>
        <taxon>Bacteria</taxon>
        <taxon>Bacillati</taxon>
        <taxon>Actinomycetota</taxon>
        <taxon>Actinomycetes</taxon>
        <taxon>Streptosporangiales</taxon>
        <taxon>Streptosporangiaceae</taxon>
        <taxon>Nonomuraea</taxon>
    </lineage>
</organism>
<keyword evidence="3" id="KW-1185">Reference proteome</keyword>
<feature type="compositionally biased region" description="Basic and acidic residues" evidence="1">
    <location>
        <begin position="193"/>
        <end position="240"/>
    </location>
</feature>